<sequence>MAQLVTRNEPVEVSFPLPRSMDARVHLSLITREKSIIAFVTTTTPEAKGSTPMGSFVYALPNSLKPSEPLATALFTVESTLEFATRLAKLLAKKTHLPVYVSSSLRLEAAAMGGNVEEEMEAFKKIVDISLKVLQPAISAAS</sequence>
<keyword evidence="2" id="KW-1185">Reference proteome</keyword>
<evidence type="ECO:0000313" key="2">
    <source>
        <dbReference type="Proteomes" id="UP001201980"/>
    </source>
</evidence>
<dbReference type="Pfam" id="PF16093">
    <property type="entry name" value="PAC4"/>
    <property type="match status" value="1"/>
</dbReference>
<gene>
    <name evidence="1" type="ORF">MKZ38_007742</name>
</gene>
<proteinExistence type="predicted"/>
<dbReference type="Gene3D" id="3.30.230.100">
    <property type="match status" value="1"/>
</dbReference>
<dbReference type="EMBL" id="JAKWBI020000507">
    <property type="protein sequence ID" value="KAJ2894303.1"/>
    <property type="molecule type" value="Genomic_DNA"/>
</dbReference>
<evidence type="ECO:0000313" key="1">
    <source>
        <dbReference type="EMBL" id="KAJ2894303.1"/>
    </source>
</evidence>
<comment type="caution">
    <text evidence="1">The sequence shown here is derived from an EMBL/GenBank/DDBJ whole genome shotgun (WGS) entry which is preliminary data.</text>
</comment>
<organism evidence="1 2">
    <name type="scientific">Zalerion maritima</name>
    <dbReference type="NCBI Taxonomy" id="339359"/>
    <lineage>
        <taxon>Eukaryota</taxon>
        <taxon>Fungi</taxon>
        <taxon>Dikarya</taxon>
        <taxon>Ascomycota</taxon>
        <taxon>Pezizomycotina</taxon>
        <taxon>Sordariomycetes</taxon>
        <taxon>Lulworthiomycetidae</taxon>
        <taxon>Lulworthiales</taxon>
        <taxon>Lulworthiaceae</taxon>
        <taxon>Zalerion</taxon>
    </lineage>
</organism>
<name>A0AAD5RIA5_9PEZI</name>
<dbReference type="Proteomes" id="UP001201980">
    <property type="component" value="Unassembled WGS sequence"/>
</dbReference>
<accession>A0AAD5RIA5</accession>
<dbReference type="AlphaFoldDB" id="A0AAD5RIA5"/>
<protein>
    <submittedName>
        <fullName evidence="1">Uncharacterized protein</fullName>
    </submittedName>
</protein>
<dbReference type="InterPro" id="IPR032157">
    <property type="entry name" value="PAC4"/>
</dbReference>
<reference evidence="1" key="1">
    <citation type="submission" date="2022-07" db="EMBL/GenBank/DDBJ databases">
        <title>Draft genome sequence of Zalerion maritima ATCC 34329, a (micro)plastics degrading marine fungus.</title>
        <authorList>
            <person name="Paco A."/>
            <person name="Goncalves M.F.M."/>
            <person name="Rocha-Santos T.A.P."/>
            <person name="Alves A."/>
        </authorList>
    </citation>
    <scope>NUCLEOTIDE SEQUENCE</scope>
    <source>
        <strain evidence="1">ATCC 34329</strain>
    </source>
</reference>
<dbReference type="GO" id="GO:0043248">
    <property type="term" value="P:proteasome assembly"/>
    <property type="evidence" value="ECO:0007669"/>
    <property type="project" value="InterPro"/>
</dbReference>